<name>A0A151JZC2_9HYME</name>
<protein>
    <submittedName>
        <fullName evidence="1">Uncharacterized protein</fullName>
    </submittedName>
</protein>
<feature type="non-terminal residue" evidence="1">
    <location>
        <position position="1"/>
    </location>
</feature>
<dbReference type="EMBL" id="KQ981425">
    <property type="protein sequence ID" value="KYN41780.1"/>
    <property type="molecule type" value="Genomic_DNA"/>
</dbReference>
<proteinExistence type="predicted"/>
<evidence type="ECO:0000313" key="1">
    <source>
        <dbReference type="EMBL" id="KYN41780.1"/>
    </source>
</evidence>
<keyword evidence="2" id="KW-1185">Reference proteome</keyword>
<dbReference type="Proteomes" id="UP000078541">
    <property type="component" value="Unassembled WGS sequence"/>
</dbReference>
<organism evidence="1 2">
    <name type="scientific">Trachymyrmex septentrionalis</name>
    <dbReference type="NCBI Taxonomy" id="34720"/>
    <lineage>
        <taxon>Eukaryota</taxon>
        <taxon>Metazoa</taxon>
        <taxon>Ecdysozoa</taxon>
        <taxon>Arthropoda</taxon>
        <taxon>Hexapoda</taxon>
        <taxon>Insecta</taxon>
        <taxon>Pterygota</taxon>
        <taxon>Neoptera</taxon>
        <taxon>Endopterygota</taxon>
        <taxon>Hymenoptera</taxon>
        <taxon>Apocrita</taxon>
        <taxon>Aculeata</taxon>
        <taxon>Formicoidea</taxon>
        <taxon>Formicidae</taxon>
        <taxon>Myrmicinae</taxon>
        <taxon>Trachymyrmex</taxon>
    </lineage>
</organism>
<accession>A0A151JZC2</accession>
<evidence type="ECO:0000313" key="2">
    <source>
        <dbReference type="Proteomes" id="UP000078541"/>
    </source>
</evidence>
<sequence length="78" mass="8699">ALSRILNLTVNANEHNPLRVGCHIKLLREIMLKRALINVQTADNASFAWSVVAALHPAQGNAHPCIRIIHQFEISRVI</sequence>
<reference evidence="1 2" key="1">
    <citation type="submission" date="2016-03" db="EMBL/GenBank/DDBJ databases">
        <title>Trachymyrmex septentrionalis WGS genome.</title>
        <authorList>
            <person name="Nygaard S."/>
            <person name="Hu H."/>
            <person name="Boomsma J."/>
            <person name="Zhang G."/>
        </authorList>
    </citation>
    <scope>NUCLEOTIDE SEQUENCE [LARGE SCALE GENOMIC DNA]</scope>
    <source>
        <strain evidence="1">Tsep2-gDNA-1</strain>
        <tissue evidence="1">Whole body</tissue>
    </source>
</reference>
<dbReference type="AlphaFoldDB" id="A0A151JZC2"/>
<gene>
    <name evidence="1" type="ORF">ALC56_03799</name>
</gene>